<protein>
    <recommendedName>
        <fullName evidence="2">Peptidase M12B domain-containing protein</fullName>
    </recommendedName>
</protein>
<accession>A0A382EQE7</accession>
<organism evidence="1">
    <name type="scientific">marine metagenome</name>
    <dbReference type="NCBI Taxonomy" id="408172"/>
    <lineage>
        <taxon>unclassified sequences</taxon>
        <taxon>metagenomes</taxon>
        <taxon>ecological metagenomes</taxon>
    </lineage>
</organism>
<feature type="non-terminal residue" evidence="1">
    <location>
        <position position="1"/>
    </location>
</feature>
<dbReference type="AlphaFoldDB" id="A0A382EQE7"/>
<reference evidence="1" key="1">
    <citation type="submission" date="2018-05" db="EMBL/GenBank/DDBJ databases">
        <authorList>
            <person name="Lanie J.A."/>
            <person name="Ng W.-L."/>
            <person name="Kazmierczak K.M."/>
            <person name="Andrzejewski T.M."/>
            <person name="Davidsen T.M."/>
            <person name="Wayne K.J."/>
            <person name="Tettelin H."/>
            <person name="Glass J.I."/>
            <person name="Rusch D."/>
            <person name="Podicherti R."/>
            <person name="Tsui H.-C.T."/>
            <person name="Winkler M.E."/>
        </authorList>
    </citation>
    <scope>NUCLEOTIDE SEQUENCE</scope>
</reference>
<evidence type="ECO:0008006" key="2">
    <source>
        <dbReference type="Google" id="ProtNLM"/>
    </source>
</evidence>
<gene>
    <name evidence="1" type="ORF">METZ01_LOCUS205449</name>
</gene>
<dbReference type="InterPro" id="IPR024079">
    <property type="entry name" value="MetalloPept_cat_dom_sf"/>
</dbReference>
<dbReference type="GO" id="GO:0008237">
    <property type="term" value="F:metallopeptidase activity"/>
    <property type="evidence" value="ECO:0007669"/>
    <property type="project" value="InterPro"/>
</dbReference>
<sequence length="463" mass="50641">VKERKEILLFVLTVAVLLAFALWPKDSESVLVKREGQVRSDSVVPEASIAKRFRHVQLEPAAIQSVREGEQVIELELFPGETIRVRLQESEQTGQQSTEVYGSIEGVPGSIVTLVTYEDVLAGTVQYPDGRTFMVNYAGDAEHSIVELDSDAMQTPPDLQEHFAAQPPVRSPDGTVTMAPQLQYGVTHRVPGFPQFTYTLNGPNPWPTQVLLGPINYGPPIVGIMVVYTPTAKKECAGLLGVESRIRLSVAQVNVAFRRSLITAKLVLLNTAEVEYSTVGNLHMDLINLTFGLTPKLREVHKLRQANRADLVSLFVGGSPQIFHGISWMLNDMRPAANYGFNVVEGIYAPTSVFAHEIGHNLGCQHATNDFDGSIKGVFTNSHGLRFNTTFAGRSYPMRTIMAYGAGPRLGYYSNPNVQVWGAPTGITNSANNAYTISQTAPMGGSYMTEIIHTMKLGPNAQP</sequence>
<feature type="non-terminal residue" evidence="1">
    <location>
        <position position="463"/>
    </location>
</feature>
<dbReference type="Pfam" id="PF13583">
    <property type="entry name" value="Reprolysin_4"/>
    <property type="match status" value="1"/>
</dbReference>
<dbReference type="EMBL" id="UINC01045620">
    <property type="protein sequence ID" value="SVB52595.1"/>
    <property type="molecule type" value="Genomic_DNA"/>
</dbReference>
<evidence type="ECO:0000313" key="1">
    <source>
        <dbReference type="EMBL" id="SVB52595.1"/>
    </source>
</evidence>
<proteinExistence type="predicted"/>
<name>A0A382EQE7_9ZZZZ</name>
<dbReference type="SUPFAM" id="SSF55486">
    <property type="entry name" value="Metalloproteases ('zincins'), catalytic domain"/>
    <property type="match status" value="1"/>
</dbReference>
<dbReference type="Gene3D" id="3.40.390.10">
    <property type="entry name" value="Collagenase (Catalytic Domain)"/>
    <property type="match status" value="1"/>
</dbReference>